<dbReference type="EMBL" id="BQKI01000098">
    <property type="protein sequence ID" value="GJN39487.1"/>
    <property type="molecule type" value="Genomic_DNA"/>
</dbReference>
<gene>
    <name evidence="2" type="primary">gb28609</name>
    <name evidence="2" type="ORF">PR202_gb28609</name>
</gene>
<organism evidence="2 3">
    <name type="scientific">Eleusine coracana subsp. coracana</name>
    <dbReference type="NCBI Taxonomy" id="191504"/>
    <lineage>
        <taxon>Eukaryota</taxon>
        <taxon>Viridiplantae</taxon>
        <taxon>Streptophyta</taxon>
        <taxon>Embryophyta</taxon>
        <taxon>Tracheophyta</taxon>
        <taxon>Spermatophyta</taxon>
        <taxon>Magnoliopsida</taxon>
        <taxon>Liliopsida</taxon>
        <taxon>Poales</taxon>
        <taxon>Poaceae</taxon>
        <taxon>PACMAD clade</taxon>
        <taxon>Chloridoideae</taxon>
        <taxon>Cynodonteae</taxon>
        <taxon>Eleusininae</taxon>
        <taxon>Eleusine</taxon>
    </lineage>
</organism>
<comment type="caution">
    <text evidence="2">The sequence shown here is derived from an EMBL/GenBank/DDBJ whole genome shotgun (WGS) entry which is preliminary data.</text>
</comment>
<dbReference type="Gene3D" id="1.20.1280.50">
    <property type="match status" value="1"/>
</dbReference>
<feature type="region of interest" description="Disordered" evidence="1">
    <location>
        <begin position="1"/>
        <end position="24"/>
    </location>
</feature>
<evidence type="ECO:0008006" key="4">
    <source>
        <dbReference type="Google" id="ProtNLM"/>
    </source>
</evidence>
<dbReference type="SUPFAM" id="SSF52047">
    <property type="entry name" value="RNI-like"/>
    <property type="match status" value="1"/>
</dbReference>
<proteinExistence type="predicted"/>
<evidence type="ECO:0000313" key="2">
    <source>
        <dbReference type="EMBL" id="GJN39487.1"/>
    </source>
</evidence>
<evidence type="ECO:0000256" key="1">
    <source>
        <dbReference type="SAM" id="MobiDB-lite"/>
    </source>
</evidence>
<dbReference type="Gene3D" id="3.80.10.10">
    <property type="entry name" value="Ribonuclease Inhibitor"/>
    <property type="match status" value="2"/>
</dbReference>
<dbReference type="InterPro" id="IPR036047">
    <property type="entry name" value="F-box-like_dom_sf"/>
</dbReference>
<keyword evidence="3" id="KW-1185">Reference proteome</keyword>
<dbReference type="InterPro" id="IPR032675">
    <property type="entry name" value="LRR_dom_sf"/>
</dbReference>
<sequence>MGSAMSHCHRRRCRRRRQPTTTDPEAIAERNWSDMHVDVLSLIFAKLGTIEVITGAGLVCHSWLDAAMLPHLWQSVDMSNHKVVEEMDGNVLCAMAKVAVDRSCGRLETFVGKGFVTDDLLNHIGNRAPSLKGLRLISCSAIFNAGVAGAIKKFPLLDDLEISLCSNVYGKNVFNTIGKSCPQLTRFKCCANSFYARQLYSRNDVVGIKAMTKFKSLQLFGSNLTKRGLTAILDSCPHLESLDIRNCYNIQMDNTLQGMCAGIKSLKLPHDSIDDYEYKDKLPICSCECHDVPQFGCLVTISHGGFS</sequence>
<feature type="compositionally biased region" description="Basic residues" evidence="1">
    <location>
        <begin position="7"/>
        <end position="18"/>
    </location>
</feature>
<dbReference type="PANTHER" id="PTHR38926:SF77">
    <property type="entry name" value="OS08G0195000 PROTEIN"/>
    <property type="match status" value="1"/>
</dbReference>
<protein>
    <recommendedName>
        <fullName evidence="4">F-box domain-containing protein</fullName>
    </recommendedName>
</protein>
<accession>A0AAV5FXN4</accession>
<name>A0AAV5FXN4_ELECO</name>
<dbReference type="AlphaFoldDB" id="A0AAV5FXN4"/>
<reference evidence="2" key="1">
    <citation type="journal article" date="2018" name="DNA Res.">
        <title>Multiple hybrid de novo genome assembly of finger millet, an orphan allotetraploid crop.</title>
        <authorList>
            <person name="Hatakeyama M."/>
            <person name="Aluri S."/>
            <person name="Balachadran M.T."/>
            <person name="Sivarajan S.R."/>
            <person name="Patrignani A."/>
            <person name="Gruter S."/>
            <person name="Poveda L."/>
            <person name="Shimizu-Inatsugi R."/>
            <person name="Baeten J."/>
            <person name="Francoijs K.J."/>
            <person name="Nataraja K.N."/>
            <person name="Reddy Y.A.N."/>
            <person name="Phadnis S."/>
            <person name="Ravikumar R.L."/>
            <person name="Schlapbach R."/>
            <person name="Sreeman S.M."/>
            <person name="Shimizu K.K."/>
        </authorList>
    </citation>
    <scope>NUCLEOTIDE SEQUENCE</scope>
</reference>
<dbReference type="Proteomes" id="UP001054889">
    <property type="component" value="Unassembled WGS sequence"/>
</dbReference>
<dbReference type="PANTHER" id="PTHR38926">
    <property type="entry name" value="F-BOX DOMAIN CONTAINING PROTEIN, EXPRESSED"/>
    <property type="match status" value="1"/>
</dbReference>
<dbReference type="SUPFAM" id="SSF81383">
    <property type="entry name" value="F-box domain"/>
    <property type="match status" value="1"/>
</dbReference>
<evidence type="ECO:0000313" key="3">
    <source>
        <dbReference type="Proteomes" id="UP001054889"/>
    </source>
</evidence>
<reference evidence="2" key="2">
    <citation type="submission" date="2021-12" db="EMBL/GenBank/DDBJ databases">
        <title>Resequencing data analysis of finger millet.</title>
        <authorList>
            <person name="Hatakeyama M."/>
            <person name="Aluri S."/>
            <person name="Balachadran M.T."/>
            <person name="Sivarajan S.R."/>
            <person name="Poveda L."/>
            <person name="Shimizu-Inatsugi R."/>
            <person name="Schlapbach R."/>
            <person name="Sreeman S.M."/>
            <person name="Shimizu K.K."/>
        </authorList>
    </citation>
    <scope>NUCLEOTIDE SEQUENCE</scope>
</reference>